<dbReference type="EMBL" id="JAGKHQ010000021">
    <property type="protein sequence ID" value="KAG7475263.1"/>
    <property type="molecule type" value="Genomic_DNA"/>
</dbReference>
<dbReference type="AlphaFoldDB" id="A0AAV6PRY9"/>
<keyword evidence="2" id="KW-1185">Reference proteome</keyword>
<organism evidence="1 2">
    <name type="scientific">Solea senegalensis</name>
    <name type="common">Senegalese sole</name>
    <dbReference type="NCBI Taxonomy" id="28829"/>
    <lineage>
        <taxon>Eukaryota</taxon>
        <taxon>Metazoa</taxon>
        <taxon>Chordata</taxon>
        <taxon>Craniata</taxon>
        <taxon>Vertebrata</taxon>
        <taxon>Euteleostomi</taxon>
        <taxon>Actinopterygii</taxon>
        <taxon>Neopterygii</taxon>
        <taxon>Teleostei</taxon>
        <taxon>Neoteleostei</taxon>
        <taxon>Acanthomorphata</taxon>
        <taxon>Carangaria</taxon>
        <taxon>Pleuronectiformes</taxon>
        <taxon>Pleuronectoidei</taxon>
        <taxon>Soleidae</taxon>
        <taxon>Solea</taxon>
    </lineage>
</organism>
<dbReference type="EMBL" id="JAGKHQ010000021">
    <property type="protein sequence ID" value="KAG7475261.1"/>
    <property type="molecule type" value="Genomic_DNA"/>
</dbReference>
<accession>A0AAV6PRY9</accession>
<protein>
    <submittedName>
        <fullName evidence="1">Uncharacterized protein</fullName>
    </submittedName>
</protein>
<dbReference type="EMBL" id="JAGKHQ010000021">
    <property type="protein sequence ID" value="KAG7475259.1"/>
    <property type="molecule type" value="Genomic_DNA"/>
</dbReference>
<comment type="caution">
    <text evidence="1">The sequence shown here is derived from an EMBL/GenBank/DDBJ whole genome shotgun (WGS) entry which is preliminary data.</text>
</comment>
<name>A0AAV6PRY9_SOLSE</name>
<evidence type="ECO:0000313" key="2">
    <source>
        <dbReference type="Proteomes" id="UP000693946"/>
    </source>
</evidence>
<sequence>MRACSSRLKRAGIVRFLSDFALRPFPVHTSVTYNSATMSNQLFAAMQVIKAVLNMLEITTL</sequence>
<evidence type="ECO:0000313" key="1">
    <source>
        <dbReference type="EMBL" id="KAG7475259.1"/>
    </source>
</evidence>
<dbReference type="EMBL" id="JAGKHQ010000021">
    <property type="protein sequence ID" value="KAG7475262.1"/>
    <property type="molecule type" value="Genomic_DNA"/>
</dbReference>
<reference evidence="1 2" key="1">
    <citation type="journal article" date="2021" name="Sci. Rep.">
        <title>Chromosome anchoring in Senegalese sole (Solea senegalensis) reveals sex-associated markers and genome rearrangements in flatfish.</title>
        <authorList>
            <person name="Guerrero-Cozar I."/>
            <person name="Gomez-Garrido J."/>
            <person name="Berbel C."/>
            <person name="Martinez-Blanch J.F."/>
            <person name="Alioto T."/>
            <person name="Claros M.G."/>
            <person name="Gagnaire P.A."/>
            <person name="Manchado M."/>
        </authorList>
    </citation>
    <scope>NUCLEOTIDE SEQUENCE [LARGE SCALE GENOMIC DNA]</scope>
    <source>
        <strain evidence="1">Sse05_10M</strain>
    </source>
</reference>
<dbReference type="Proteomes" id="UP000693946">
    <property type="component" value="Linkage Group LG9"/>
</dbReference>
<dbReference type="EMBL" id="JAGKHQ010000021">
    <property type="protein sequence ID" value="KAG7475260.1"/>
    <property type="molecule type" value="Genomic_DNA"/>
</dbReference>
<proteinExistence type="predicted"/>
<reference evidence="1" key="2">
    <citation type="submission" date="2021-03" db="EMBL/GenBank/DDBJ databases">
        <authorList>
            <person name="Guerrero-Cozar I."/>
            <person name="Gomez-Garrido J."/>
            <person name="Berbel C."/>
            <person name="Martinez-Blanch J.F."/>
            <person name="Alioto T."/>
            <person name="Claros M.G."/>
            <person name="Gagnaire P.A."/>
            <person name="Manchado M."/>
        </authorList>
    </citation>
    <scope>NUCLEOTIDE SEQUENCE</scope>
    <source>
        <strain evidence="1">Sse05_10M</strain>
        <tissue evidence="1">Blood</tissue>
    </source>
</reference>
<gene>
    <name evidence="1" type="ORF">JOB18_028292</name>
</gene>